<comment type="caution">
    <text evidence="3">The sequence shown here is derived from an EMBL/GenBank/DDBJ whole genome shotgun (WGS) entry which is preliminary data.</text>
</comment>
<dbReference type="RefSeq" id="WP_218322794.1">
    <property type="nucleotide sequence ID" value="NZ_JAEEGC010000135.1"/>
</dbReference>
<evidence type="ECO:0000259" key="2">
    <source>
        <dbReference type="Pfam" id="PF00990"/>
    </source>
</evidence>
<accession>A0A949U3G9</accession>
<proteinExistence type="predicted"/>
<feature type="transmembrane region" description="Helical" evidence="1">
    <location>
        <begin position="91"/>
        <end position="113"/>
    </location>
</feature>
<dbReference type="EMBL" id="JAEEGC010000135">
    <property type="protein sequence ID" value="MBV7275743.1"/>
    <property type="molecule type" value="Genomic_DNA"/>
</dbReference>
<keyword evidence="1" id="KW-1133">Transmembrane helix</keyword>
<protein>
    <submittedName>
        <fullName evidence="3">Diguanylate cyclase</fullName>
    </submittedName>
</protein>
<reference evidence="3" key="1">
    <citation type="submission" date="2020-12" db="EMBL/GenBank/DDBJ databases">
        <title>Clostridium thailandense sp. nov., a novel acetogenic bacterium isolated from peat land soil in Thailand.</title>
        <authorList>
            <person name="Chaikitkaew S."/>
            <person name="Birkeland N.K."/>
        </authorList>
    </citation>
    <scope>NUCLEOTIDE SEQUENCE</scope>
    <source>
        <strain evidence="3">PL3</strain>
    </source>
</reference>
<evidence type="ECO:0000256" key="1">
    <source>
        <dbReference type="SAM" id="Phobius"/>
    </source>
</evidence>
<evidence type="ECO:0000313" key="3">
    <source>
        <dbReference type="EMBL" id="MBV7275743.1"/>
    </source>
</evidence>
<dbReference type="AlphaFoldDB" id="A0A949U3G9"/>
<keyword evidence="1" id="KW-0812">Transmembrane</keyword>
<feature type="transmembrane region" description="Helical" evidence="1">
    <location>
        <begin position="45"/>
        <end position="70"/>
    </location>
</feature>
<keyword evidence="1" id="KW-0472">Membrane</keyword>
<feature type="domain" description="GGDEF" evidence="2">
    <location>
        <begin position="131"/>
        <end position="277"/>
    </location>
</feature>
<keyword evidence="4" id="KW-1185">Reference proteome</keyword>
<sequence>MGIEDYRKKIDIFMTLFITYFFVICLSFEYITVQGNYENYIMLTLAMIVALISYYTNITFSLISVLVVDFGYASYRLYRNIVQGVAVDIRVYYWVIIIPIAAVVVTVLARYILELQIQLNKANTDNKNLVMIDETTGIRNSSALFNEIPIYMNMCKRHKIPVAIMLVRFKYSRKLKSIVGKDFFKEIITECSEILEDSLRLEDRKYILNEESTFAFILISDESGCEVVKKRFKENVERINLDKNSLFKGLKLEIQVGYYSYNNDIKDAMDFVARAEMEIDYDV</sequence>
<gene>
    <name evidence="3" type="ORF">I6U48_22860</name>
</gene>
<dbReference type="InterPro" id="IPR000160">
    <property type="entry name" value="GGDEF_dom"/>
</dbReference>
<organism evidence="3 4">
    <name type="scientific">Clostridium thailandense</name>
    <dbReference type="NCBI Taxonomy" id="2794346"/>
    <lineage>
        <taxon>Bacteria</taxon>
        <taxon>Bacillati</taxon>
        <taxon>Bacillota</taxon>
        <taxon>Clostridia</taxon>
        <taxon>Eubacteriales</taxon>
        <taxon>Clostridiaceae</taxon>
        <taxon>Clostridium</taxon>
    </lineage>
</organism>
<feature type="transmembrane region" description="Helical" evidence="1">
    <location>
        <begin position="12"/>
        <end position="33"/>
    </location>
</feature>
<name>A0A949U3G9_9CLOT</name>
<dbReference type="Proteomes" id="UP000694308">
    <property type="component" value="Unassembled WGS sequence"/>
</dbReference>
<dbReference type="Pfam" id="PF00990">
    <property type="entry name" value="GGDEF"/>
    <property type="match status" value="1"/>
</dbReference>
<evidence type="ECO:0000313" key="4">
    <source>
        <dbReference type="Proteomes" id="UP000694308"/>
    </source>
</evidence>